<name>A0A2R6NSN7_9APHY</name>
<gene>
    <name evidence="1" type="ORF">PHLCEN_2v9053</name>
</gene>
<proteinExistence type="predicted"/>
<keyword evidence="2" id="KW-1185">Reference proteome</keyword>
<dbReference type="AlphaFoldDB" id="A0A2R6NSN7"/>
<reference evidence="1 2" key="1">
    <citation type="submission" date="2018-02" db="EMBL/GenBank/DDBJ databases">
        <title>Genome sequence of the basidiomycete white-rot fungus Phlebia centrifuga.</title>
        <authorList>
            <person name="Granchi Z."/>
            <person name="Peng M."/>
            <person name="de Vries R.P."/>
            <person name="Hilden K."/>
            <person name="Makela M.R."/>
            <person name="Grigoriev I."/>
            <person name="Riley R."/>
        </authorList>
    </citation>
    <scope>NUCLEOTIDE SEQUENCE [LARGE SCALE GENOMIC DNA]</scope>
    <source>
        <strain evidence="1 2">FBCC195</strain>
    </source>
</reference>
<comment type="caution">
    <text evidence="1">The sequence shown here is derived from an EMBL/GenBank/DDBJ whole genome shotgun (WGS) entry which is preliminary data.</text>
</comment>
<dbReference type="Proteomes" id="UP000186601">
    <property type="component" value="Unassembled WGS sequence"/>
</dbReference>
<protein>
    <submittedName>
        <fullName evidence="1">Uncharacterized protein</fullName>
    </submittedName>
</protein>
<accession>A0A2R6NSN7</accession>
<organism evidence="1 2">
    <name type="scientific">Hermanssonia centrifuga</name>
    <dbReference type="NCBI Taxonomy" id="98765"/>
    <lineage>
        <taxon>Eukaryota</taxon>
        <taxon>Fungi</taxon>
        <taxon>Dikarya</taxon>
        <taxon>Basidiomycota</taxon>
        <taxon>Agaricomycotina</taxon>
        <taxon>Agaricomycetes</taxon>
        <taxon>Polyporales</taxon>
        <taxon>Meruliaceae</taxon>
        <taxon>Hermanssonia</taxon>
    </lineage>
</organism>
<dbReference type="EMBL" id="MLYV02000883">
    <property type="protein sequence ID" value="PSR75573.1"/>
    <property type="molecule type" value="Genomic_DNA"/>
</dbReference>
<evidence type="ECO:0000313" key="2">
    <source>
        <dbReference type="Proteomes" id="UP000186601"/>
    </source>
</evidence>
<sequence>MVAKGLTELHRISEELEEALTGLHIRSMEEDLADLHIHSAEEDQKDYCIYLAGGLTNDDVQWVEVQLGWGIRRKEGLMEERTGAVRGN</sequence>
<evidence type="ECO:0000313" key="1">
    <source>
        <dbReference type="EMBL" id="PSR75573.1"/>
    </source>
</evidence>